<dbReference type="InterPro" id="IPR054505">
    <property type="entry name" value="Myb_DNA-bind_8"/>
</dbReference>
<organism evidence="3 4">
    <name type="scientific">Penicillium expansum</name>
    <name type="common">Blue mold rot fungus</name>
    <dbReference type="NCBI Taxonomy" id="27334"/>
    <lineage>
        <taxon>Eukaryota</taxon>
        <taxon>Fungi</taxon>
        <taxon>Dikarya</taxon>
        <taxon>Ascomycota</taxon>
        <taxon>Pezizomycotina</taxon>
        <taxon>Eurotiomycetes</taxon>
        <taxon>Eurotiomycetidae</taxon>
        <taxon>Eurotiales</taxon>
        <taxon>Aspergillaceae</taxon>
        <taxon>Penicillium</taxon>
    </lineage>
</organism>
<sequence>MARVIHTPRDKGKAKVSEETEPKVTKASDEVFLLTLLGNVKVDHEAAAKALGITKAACRMRYIRLQQKHGLKMKGIKGTPRTKRSVLTNKDAVTEQESTPVEEPGVAEDDTDVDGETVEEATEN</sequence>
<feature type="compositionally biased region" description="Basic and acidic residues" evidence="1">
    <location>
        <begin position="7"/>
        <end position="23"/>
    </location>
</feature>
<feature type="compositionally biased region" description="Basic residues" evidence="1">
    <location>
        <begin position="73"/>
        <end position="84"/>
    </location>
</feature>
<dbReference type="VEuPathDB" id="FungiDB:PEXP_091550"/>
<accession>A0A0A2JG97</accession>
<feature type="compositionally biased region" description="Acidic residues" evidence="1">
    <location>
        <begin position="105"/>
        <end position="124"/>
    </location>
</feature>
<dbReference type="Proteomes" id="UP000030143">
    <property type="component" value="Unassembled WGS sequence"/>
</dbReference>
<dbReference type="AlphaFoldDB" id="A0A0A2JG97"/>
<proteinExistence type="predicted"/>
<comment type="caution">
    <text evidence="3">The sequence shown here is derived from an EMBL/GenBank/DDBJ whole genome shotgun (WGS) entry which is preliminary data.</text>
</comment>
<evidence type="ECO:0000313" key="4">
    <source>
        <dbReference type="Proteomes" id="UP000030143"/>
    </source>
</evidence>
<dbReference type="GeneID" id="27678970"/>
<feature type="region of interest" description="Disordered" evidence="1">
    <location>
        <begin position="1"/>
        <end position="23"/>
    </location>
</feature>
<reference evidence="3 4" key="1">
    <citation type="journal article" date="2015" name="Mol. Plant Microbe Interact.">
        <title>Genome, transcriptome, and functional analyses of Penicillium expansum provide new insights into secondary metabolism and pathogenicity.</title>
        <authorList>
            <person name="Ballester A.R."/>
            <person name="Marcet-Houben M."/>
            <person name="Levin E."/>
            <person name="Sela N."/>
            <person name="Selma-Lazaro C."/>
            <person name="Carmona L."/>
            <person name="Wisniewski M."/>
            <person name="Droby S."/>
            <person name="Gonzalez-Candelas L."/>
            <person name="Gabaldon T."/>
        </authorList>
    </citation>
    <scope>NUCLEOTIDE SEQUENCE [LARGE SCALE GENOMIC DNA]</scope>
    <source>
        <strain evidence="3 4">MD-8</strain>
    </source>
</reference>
<evidence type="ECO:0000259" key="2">
    <source>
        <dbReference type="Pfam" id="PF22980"/>
    </source>
</evidence>
<dbReference type="PhylomeDB" id="A0A0A2JG97"/>
<dbReference type="Pfam" id="PF22980">
    <property type="entry name" value="Myb_DNA-bind_8"/>
    <property type="match status" value="1"/>
</dbReference>
<name>A0A0A2JG97_PENEN</name>
<feature type="region of interest" description="Disordered" evidence="1">
    <location>
        <begin position="73"/>
        <end position="124"/>
    </location>
</feature>
<keyword evidence="4" id="KW-1185">Reference proteome</keyword>
<gene>
    <name evidence="3" type="ORF">PEX2_062790</name>
</gene>
<protein>
    <recommendedName>
        <fullName evidence="2">Myb-like DNA-binding domain-containing protein</fullName>
    </recommendedName>
</protein>
<evidence type="ECO:0000256" key="1">
    <source>
        <dbReference type="SAM" id="MobiDB-lite"/>
    </source>
</evidence>
<dbReference type="OrthoDB" id="4365092at2759"/>
<evidence type="ECO:0000313" key="3">
    <source>
        <dbReference type="EMBL" id="KGO53668.1"/>
    </source>
</evidence>
<dbReference type="HOGENOM" id="CLU_150824_0_0_1"/>
<dbReference type="RefSeq" id="XP_016596257.1">
    <property type="nucleotide sequence ID" value="XM_016743550.1"/>
</dbReference>
<feature type="domain" description="Myb-like DNA-binding" evidence="2">
    <location>
        <begin position="29"/>
        <end position="70"/>
    </location>
</feature>
<dbReference type="EMBL" id="JQFZ01000248">
    <property type="protein sequence ID" value="KGO53668.1"/>
    <property type="molecule type" value="Genomic_DNA"/>
</dbReference>